<evidence type="ECO:0000313" key="6">
    <source>
        <dbReference type="Proteomes" id="UP001431784"/>
    </source>
</evidence>
<dbReference type="InterPro" id="IPR011711">
    <property type="entry name" value="GntR_C"/>
</dbReference>
<keyword evidence="2" id="KW-0238">DNA-binding</keyword>
<dbReference type="SUPFAM" id="SSF48008">
    <property type="entry name" value="GntR ligand-binding domain-like"/>
    <property type="match status" value="1"/>
</dbReference>
<keyword evidence="3" id="KW-0804">Transcription</keyword>
<keyword evidence="6" id="KW-1185">Reference proteome</keyword>
<dbReference type="PROSITE" id="PS50949">
    <property type="entry name" value="HTH_GNTR"/>
    <property type="match status" value="1"/>
</dbReference>
<dbReference type="Gene3D" id="1.10.10.10">
    <property type="entry name" value="Winged helix-like DNA-binding domain superfamily/Winged helix DNA-binding domain"/>
    <property type="match status" value="1"/>
</dbReference>
<feature type="domain" description="HTH gntR-type" evidence="4">
    <location>
        <begin position="8"/>
        <end position="75"/>
    </location>
</feature>
<name>A0ABT5TD39_9RHOB</name>
<dbReference type="InterPro" id="IPR000524">
    <property type="entry name" value="Tscrpt_reg_HTH_GntR"/>
</dbReference>
<dbReference type="Gene3D" id="1.20.120.530">
    <property type="entry name" value="GntR ligand-binding domain-like"/>
    <property type="match status" value="1"/>
</dbReference>
<dbReference type="Pfam" id="PF00392">
    <property type="entry name" value="GntR"/>
    <property type="match status" value="1"/>
</dbReference>
<gene>
    <name evidence="5" type="ORF">PUT78_13230</name>
</gene>
<accession>A0ABT5TD39</accession>
<dbReference type="Proteomes" id="UP001431784">
    <property type="component" value="Unassembled WGS sequence"/>
</dbReference>
<dbReference type="CDD" id="cd07377">
    <property type="entry name" value="WHTH_GntR"/>
    <property type="match status" value="1"/>
</dbReference>
<proteinExistence type="predicted"/>
<sequence>MNAQTGSSTHAQRALITLRQRILSGQFPGGTRLFEVALAEDLEISRTPIRAALSQLAEETLLERAKGGGFVVRSFKLADVVDTIDLRGVLEGTAARYAAERGADAALLTRAQGVVREIDHVVSGQSIDMDEYSALNSEFHQLLAKMSGSDILQREIARVTALPFASPSAFLDDHTRIDTLQKTLGTAQEQHRAIIDAIEHRESGRAESLAREHARAARRNVEYLLSQEAALREGVPSLALLSS</sequence>
<evidence type="ECO:0000256" key="2">
    <source>
        <dbReference type="ARBA" id="ARBA00023125"/>
    </source>
</evidence>
<evidence type="ECO:0000313" key="5">
    <source>
        <dbReference type="EMBL" id="MDD7972062.1"/>
    </source>
</evidence>
<organism evidence="5 6">
    <name type="scientific">Roseinatronobacter alkalisoli</name>
    <dbReference type="NCBI Taxonomy" id="3028235"/>
    <lineage>
        <taxon>Bacteria</taxon>
        <taxon>Pseudomonadati</taxon>
        <taxon>Pseudomonadota</taxon>
        <taxon>Alphaproteobacteria</taxon>
        <taxon>Rhodobacterales</taxon>
        <taxon>Paracoccaceae</taxon>
        <taxon>Roseinatronobacter</taxon>
    </lineage>
</organism>
<keyword evidence="1" id="KW-0805">Transcription regulation</keyword>
<dbReference type="InterPro" id="IPR008920">
    <property type="entry name" value="TF_FadR/GntR_C"/>
</dbReference>
<dbReference type="InterPro" id="IPR036390">
    <property type="entry name" value="WH_DNA-bd_sf"/>
</dbReference>
<dbReference type="SUPFAM" id="SSF46785">
    <property type="entry name" value="Winged helix' DNA-binding domain"/>
    <property type="match status" value="1"/>
</dbReference>
<evidence type="ECO:0000256" key="3">
    <source>
        <dbReference type="ARBA" id="ARBA00023163"/>
    </source>
</evidence>
<evidence type="ECO:0000256" key="1">
    <source>
        <dbReference type="ARBA" id="ARBA00023015"/>
    </source>
</evidence>
<comment type="caution">
    <text evidence="5">The sequence shown here is derived from an EMBL/GenBank/DDBJ whole genome shotgun (WGS) entry which is preliminary data.</text>
</comment>
<dbReference type="Pfam" id="PF07729">
    <property type="entry name" value="FCD"/>
    <property type="match status" value="1"/>
</dbReference>
<dbReference type="SMART" id="SM00895">
    <property type="entry name" value="FCD"/>
    <property type="match status" value="1"/>
</dbReference>
<reference evidence="5" key="1">
    <citation type="submission" date="2023-02" db="EMBL/GenBank/DDBJ databases">
        <title>Description of Roseinatronobacter alkalisoli sp. nov., an alkaliphilic bacerium isolated from soda soil.</title>
        <authorList>
            <person name="Wei W."/>
        </authorList>
    </citation>
    <scope>NUCLEOTIDE SEQUENCE</scope>
    <source>
        <strain evidence="5">HJB301</strain>
    </source>
</reference>
<dbReference type="PANTHER" id="PTHR43537:SF49">
    <property type="entry name" value="TRANSCRIPTIONAL REGULATORY PROTEIN"/>
    <property type="match status" value="1"/>
</dbReference>
<dbReference type="EMBL" id="JAQZSM010000012">
    <property type="protein sequence ID" value="MDD7972062.1"/>
    <property type="molecule type" value="Genomic_DNA"/>
</dbReference>
<dbReference type="PANTHER" id="PTHR43537">
    <property type="entry name" value="TRANSCRIPTIONAL REGULATOR, GNTR FAMILY"/>
    <property type="match status" value="1"/>
</dbReference>
<protein>
    <submittedName>
        <fullName evidence="5">GntR family transcriptional regulator</fullName>
    </submittedName>
</protein>
<dbReference type="RefSeq" id="WP_274352742.1">
    <property type="nucleotide sequence ID" value="NZ_JAQZSM010000012.1"/>
</dbReference>
<dbReference type="InterPro" id="IPR036388">
    <property type="entry name" value="WH-like_DNA-bd_sf"/>
</dbReference>
<dbReference type="SMART" id="SM00345">
    <property type="entry name" value="HTH_GNTR"/>
    <property type="match status" value="1"/>
</dbReference>
<evidence type="ECO:0000259" key="4">
    <source>
        <dbReference type="PROSITE" id="PS50949"/>
    </source>
</evidence>